<dbReference type="Proteomes" id="UP000008815">
    <property type="component" value="Chromosome 1"/>
</dbReference>
<evidence type="ECO:0000313" key="2">
    <source>
        <dbReference type="Proteomes" id="UP000008815"/>
    </source>
</evidence>
<sequence>MKDFPFPLVVPVDGEARASSEIIARGVGHGHRGLMQLIRKHIVSFQELGPLQFETRKGRALPQGGRAMATEYAMLNEHQATLLITFMRNSPKVVSFKIALVKEFFRMRDELGRREQSLWQQMQALIAREVESKVRASFGSHLMLARRRELPALDAERELLERQMQPSLLN</sequence>
<dbReference type="eggNOG" id="COG3646">
    <property type="taxonomic scope" value="Bacteria"/>
</dbReference>
<accession>A0A0H3KEP8</accession>
<dbReference type="Pfam" id="PF09669">
    <property type="entry name" value="Phage_pRha"/>
    <property type="match status" value="1"/>
</dbReference>
<organism evidence="1 2">
    <name type="scientific">Burkholderia multivorans (strain ATCC 17616 / 249)</name>
    <dbReference type="NCBI Taxonomy" id="395019"/>
    <lineage>
        <taxon>Bacteria</taxon>
        <taxon>Pseudomonadati</taxon>
        <taxon>Pseudomonadota</taxon>
        <taxon>Betaproteobacteria</taxon>
        <taxon>Burkholderiales</taxon>
        <taxon>Burkholderiaceae</taxon>
        <taxon>Burkholderia</taxon>
        <taxon>Burkholderia cepacia complex</taxon>
    </lineage>
</organism>
<evidence type="ECO:0000313" key="1">
    <source>
        <dbReference type="EMBL" id="BAG43369.1"/>
    </source>
</evidence>
<dbReference type="RefSeq" id="WP_012213503.1">
    <property type="nucleotide sequence ID" value="NC_010084.1"/>
</dbReference>
<dbReference type="KEGG" id="bmu:Bmul_1805"/>
<dbReference type="EMBL" id="AP009385">
    <property type="protein sequence ID" value="BAG43369.1"/>
    <property type="molecule type" value="Genomic_DNA"/>
</dbReference>
<dbReference type="HOGENOM" id="CLU_125309_0_0_4"/>
<dbReference type="AlphaFoldDB" id="A0A0H3KEP8"/>
<dbReference type="InterPro" id="IPR014054">
    <property type="entry name" value="Phage_regulatory_Rha"/>
</dbReference>
<dbReference type="KEGG" id="bmj:BMULJ_01434"/>
<protein>
    <submittedName>
        <fullName evidence="1">Bacteriophage protein</fullName>
    </submittedName>
</protein>
<reference evidence="1 2" key="1">
    <citation type="submission" date="2007-04" db="EMBL/GenBank/DDBJ databases">
        <title>Complete genome sequence of Burkholderia multivorans ATCC 17616.</title>
        <authorList>
            <person name="Ohtsubo Y."/>
            <person name="Yamashita A."/>
            <person name="Kurokawa K."/>
            <person name="Takami H."/>
            <person name="Yuhara S."/>
            <person name="Nishiyama E."/>
            <person name="Endo R."/>
            <person name="Miyazaki R."/>
            <person name="Ono A."/>
            <person name="Yano K."/>
            <person name="Ito M."/>
            <person name="Sota M."/>
            <person name="Yuji N."/>
            <person name="Hattori M."/>
            <person name="Tsuda M."/>
        </authorList>
    </citation>
    <scope>NUCLEOTIDE SEQUENCE [LARGE SCALE GENOMIC DNA]</scope>
    <source>
        <strain evidence="2">ATCC 17616 / 249</strain>
    </source>
</reference>
<proteinExistence type="predicted"/>
<gene>
    <name evidence="1" type="ordered locus">BMULJ_01434</name>
</gene>
<name>A0A0H3KEP8_BURM1</name>
<keyword evidence="2" id="KW-1185">Reference proteome</keyword>
<dbReference type="STRING" id="395019.BMULJ_01434"/>